<feature type="region of interest" description="Disordered" evidence="1">
    <location>
        <begin position="32"/>
        <end position="90"/>
    </location>
</feature>
<name>A0AAC9LBM8_9PSEU</name>
<reference evidence="3" key="1">
    <citation type="submission" date="2016-06" db="EMBL/GenBank/DDBJ databases">
        <title>Complete genome sequence of Actinoalloteichus fjordicus DSM 46855 (=ADI127-17), type strain of the new species Actinoalloteichus fjordicus.</title>
        <authorList>
            <person name="Ruckert C."/>
            <person name="Nouioui I."/>
            <person name="Willmese J."/>
            <person name="van Wezel G."/>
            <person name="Klenk H.-P."/>
            <person name="Kalinowski J."/>
            <person name="Zotchev S.B."/>
        </authorList>
    </citation>
    <scope>NUCLEOTIDE SEQUENCE [LARGE SCALE GENOMIC DNA]</scope>
    <source>
        <strain evidence="3">ADI127-7</strain>
    </source>
</reference>
<evidence type="ECO:0000313" key="2">
    <source>
        <dbReference type="EMBL" id="APU13929.1"/>
    </source>
</evidence>
<organism evidence="2 3">
    <name type="scientific">Actinoalloteichus fjordicus</name>
    <dbReference type="NCBI Taxonomy" id="1612552"/>
    <lineage>
        <taxon>Bacteria</taxon>
        <taxon>Bacillati</taxon>
        <taxon>Actinomycetota</taxon>
        <taxon>Actinomycetes</taxon>
        <taxon>Pseudonocardiales</taxon>
        <taxon>Pseudonocardiaceae</taxon>
        <taxon>Actinoalloteichus</taxon>
    </lineage>
</organism>
<evidence type="ECO:0000313" key="3">
    <source>
        <dbReference type="Proteomes" id="UP000185511"/>
    </source>
</evidence>
<dbReference type="AlphaFoldDB" id="A0AAC9LBM8"/>
<feature type="compositionally biased region" description="Basic and acidic residues" evidence="1">
    <location>
        <begin position="67"/>
        <end position="82"/>
    </location>
</feature>
<feature type="region of interest" description="Disordered" evidence="1">
    <location>
        <begin position="158"/>
        <end position="186"/>
    </location>
</feature>
<dbReference type="KEGG" id="acad:UA74_09325"/>
<sequence>MGDHTGRRIACPAATCRAIGSVEAGHAVESAGLGRGVDTDGRVQTAGSGDACGSPLPVTAGSNRVVRRGESAGRESAGRADSPDSAPAGAAAGAADYAATAGRGRLLRPARAGRPVGAACCALPTRQGDPAGIRRRSWAGLLHAALAVLTAFVGLPAESGPARRRRDRSAAGSTARQPRRAARSDRACPRCRGRRIVATPGSRLPFDTICCPECR</sequence>
<proteinExistence type="predicted"/>
<dbReference type="EMBL" id="CP016076">
    <property type="protein sequence ID" value="APU13929.1"/>
    <property type="molecule type" value="Genomic_DNA"/>
</dbReference>
<dbReference type="Proteomes" id="UP000185511">
    <property type="component" value="Chromosome"/>
</dbReference>
<accession>A0AAC9LBM8</accession>
<gene>
    <name evidence="2" type="ORF">UA74_09325</name>
</gene>
<protein>
    <submittedName>
        <fullName evidence="2">Uncharacterized protein</fullName>
    </submittedName>
</protein>
<keyword evidence="3" id="KW-1185">Reference proteome</keyword>
<evidence type="ECO:0000256" key="1">
    <source>
        <dbReference type="SAM" id="MobiDB-lite"/>
    </source>
</evidence>